<dbReference type="GO" id="GO:0005829">
    <property type="term" value="C:cytosol"/>
    <property type="evidence" value="ECO:0007669"/>
    <property type="project" value="TreeGrafter"/>
</dbReference>
<keyword evidence="6" id="KW-0830">Ubiquinone</keyword>
<evidence type="ECO:0000313" key="12">
    <source>
        <dbReference type="Proteomes" id="UP000287865"/>
    </source>
</evidence>
<evidence type="ECO:0000256" key="4">
    <source>
        <dbReference type="ARBA" id="ARBA00023004"/>
    </source>
</evidence>
<evidence type="ECO:0000256" key="3">
    <source>
        <dbReference type="ARBA" id="ARBA00022723"/>
    </source>
</evidence>
<dbReference type="InterPro" id="IPR012675">
    <property type="entry name" value="Beta-grasp_dom_sf"/>
</dbReference>
<dbReference type="EMBL" id="QLMD01000016">
    <property type="protein sequence ID" value="RAJ93660.1"/>
    <property type="molecule type" value="Genomic_DNA"/>
</dbReference>
<comment type="cofactor">
    <cofactor evidence="7">
        <name>[2Fe-2S] cluster</name>
        <dbReference type="ChEBI" id="CHEBI:190135"/>
    </cofactor>
</comment>
<dbReference type="InterPro" id="IPR036010">
    <property type="entry name" value="2Fe-2S_ferredoxin-like_sf"/>
</dbReference>
<dbReference type="GO" id="GO:0009055">
    <property type="term" value="F:electron transfer activity"/>
    <property type="evidence" value="ECO:0007669"/>
    <property type="project" value="TreeGrafter"/>
</dbReference>
<protein>
    <submittedName>
        <fullName evidence="10">(2Fe-2S)-binding protein</fullName>
    </submittedName>
    <submittedName>
        <fullName evidence="9">2Fe-2S ferredoxin</fullName>
    </submittedName>
</protein>
<evidence type="ECO:0000256" key="5">
    <source>
        <dbReference type="ARBA" id="ARBA00023014"/>
    </source>
</evidence>
<gene>
    <name evidence="9" type="ORF">B0I24_11618</name>
    <name evidence="10" type="ORF">CWE07_12915</name>
</gene>
<evidence type="ECO:0000256" key="7">
    <source>
        <dbReference type="ARBA" id="ARBA00034078"/>
    </source>
</evidence>
<evidence type="ECO:0000313" key="10">
    <source>
        <dbReference type="EMBL" id="RUO19379.1"/>
    </source>
</evidence>
<dbReference type="GO" id="GO:0051537">
    <property type="term" value="F:2 iron, 2 sulfur cluster binding"/>
    <property type="evidence" value="ECO:0007669"/>
    <property type="project" value="UniProtKB-KW"/>
</dbReference>
<dbReference type="PROSITE" id="PS51085">
    <property type="entry name" value="2FE2S_FER_2"/>
    <property type="match status" value="1"/>
</dbReference>
<evidence type="ECO:0000256" key="2">
    <source>
        <dbReference type="ARBA" id="ARBA00022714"/>
    </source>
</evidence>
<dbReference type="CDD" id="cd00207">
    <property type="entry name" value="fer2"/>
    <property type="match status" value="1"/>
</dbReference>
<comment type="caution">
    <text evidence="9">The sequence shown here is derived from an EMBL/GenBank/DDBJ whole genome shotgun (WGS) entry which is preliminary data.</text>
</comment>
<proteinExistence type="inferred from homology"/>
<keyword evidence="5" id="KW-0411">Iron-sulfur</keyword>
<feature type="domain" description="2Fe-2S ferredoxin-type" evidence="8">
    <location>
        <begin position="3"/>
        <end position="105"/>
    </location>
</feature>
<dbReference type="InterPro" id="IPR001055">
    <property type="entry name" value="Adrenodoxin-like"/>
</dbReference>
<comment type="similarity">
    <text evidence="1">Belongs to the adrenodoxin/putidaredoxin family.</text>
</comment>
<keyword evidence="4" id="KW-0408">Iron</keyword>
<dbReference type="Proteomes" id="UP000249203">
    <property type="component" value="Unassembled WGS sequence"/>
</dbReference>
<name>A0A327WWJ7_9GAMM</name>
<evidence type="ECO:0000259" key="8">
    <source>
        <dbReference type="PROSITE" id="PS51085"/>
    </source>
</evidence>
<evidence type="ECO:0000313" key="9">
    <source>
        <dbReference type="EMBL" id="RAJ93660.1"/>
    </source>
</evidence>
<dbReference type="PANTHER" id="PTHR23426:SF65">
    <property type="entry name" value="FERREDOXIN-2, MITOCHONDRIAL"/>
    <property type="match status" value="1"/>
</dbReference>
<keyword evidence="3" id="KW-0479">Metal-binding</keyword>
<dbReference type="GO" id="GO:0140647">
    <property type="term" value="P:P450-containing electron transport chain"/>
    <property type="evidence" value="ECO:0007669"/>
    <property type="project" value="InterPro"/>
</dbReference>
<dbReference type="GO" id="GO:0046872">
    <property type="term" value="F:metal ion binding"/>
    <property type="evidence" value="ECO:0007669"/>
    <property type="project" value="UniProtKB-KW"/>
</dbReference>
<evidence type="ECO:0000256" key="6">
    <source>
        <dbReference type="ARBA" id="ARBA00023075"/>
    </source>
</evidence>
<dbReference type="InterPro" id="IPR001041">
    <property type="entry name" value="2Fe-2S_ferredoxin-type"/>
</dbReference>
<dbReference type="Proteomes" id="UP000287865">
    <property type="component" value="Unassembled WGS sequence"/>
</dbReference>
<organism evidence="9 11">
    <name type="scientific">Aliidiomarina maris</name>
    <dbReference type="NCBI Taxonomy" id="531312"/>
    <lineage>
        <taxon>Bacteria</taxon>
        <taxon>Pseudomonadati</taxon>
        <taxon>Pseudomonadota</taxon>
        <taxon>Gammaproteobacteria</taxon>
        <taxon>Alteromonadales</taxon>
        <taxon>Idiomarinaceae</taxon>
        <taxon>Aliidiomarina</taxon>
    </lineage>
</organism>
<dbReference type="Gene3D" id="3.10.20.30">
    <property type="match status" value="1"/>
</dbReference>
<dbReference type="OrthoDB" id="9799640at2"/>
<accession>A0A327WWJ7</accession>
<dbReference type="SUPFAM" id="SSF54292">
    <property type="entry name" value="2Fe-2S ferredoxin-like"/>
    <property type="match status" value="1"/>
</dbReference>
<evidence type="ECO:0000256" key="1">
    <source>
        <dbReference type="ARBA" id="ARBA00010914"/>
    </source>
</evidence>
<dbReference type="RefSeq" id="WP_111570304.1">
    <property type="nucleotide sequence ID" value="NZ_PIPK01000016.1"/>
</dbReference>
<sequence>MPKAIYIEANGAQYEVDVEVGQNFMEAATENMIDGIIGECGGVCSCATCHVYVDPEWLAKLPPVGDMEESMLDMANDPQDNSRLSCQLEMTAELDGIILRLPVSQF</sequence>
<dbReference type="EMBL" id="PIPK01000016">
    <property type="protein sequence ID" value="RUO19379.1"/>
    <property type="molecule type" value="Genomic_DNA"/>
</dbReference>
<reference evidence="9 11" key="2">
    <citation type="submission" date="2018-06" db="EMBL/GenBank/DDBJ databases">
        <title>Genomic Encyclopedia of Type Strains, Phase III (KMG-III): the genomes of soil and plant-associated and newly described type strains.</title>
        <authorList>
            <person name="Whitman W."/>
        </authorList>
    </citation>
    <scope>NUCLEOTIDE SEQUENCE [LARGE SCALE GENOMIC DNA]</scope>
    <source>
        <strain evidence="9 11">CGMCC 1.15366</strain>
    </source>
</reference>
<keyword evidence="12" id="KW-1185">Reference proteome</keyword>
<evidence type="ECO:0000313" key="11">
    <source>
        <dbReference type="Proteomes" id="UP000249203"/>
    </source>
</evidence>
<dbReference type="Pfam" id="PF00111">
    <property type="entry name" value="Fer2"/>
    <property type="match status" value="1"/>
</dbReference>
<dbReference type="AlphaFoldDB" id="A0A327WWJ7"/>
<reference evidence="10 12" key="1">
    <citation type="journal article" date="2018" name="Front. Microbiol.">
        <title>Genome-Based Analysis Reveals the Taxonomy and Diversity of the Family Idiomarinaceae.</title>
        <authorList>
            <person name="Liu Y."/>
            <person name="Lai Q."/>
            <person name="Shao Z."/>
        </authorList>
    </citation>
    <scope>NUCLEOTIDE SEQUENCE [LARGE SCALE GENOMIC DNA]</scope>
    <source>
        <strain evidence="10 12">CF12-14</strain>
    </source>
</reference>
<keyword evidence="2" id="KW-0001">2Fe-2S</keyword>
<dbReference type="PANTHER" id="PTHR23426">
    <property type="entry name" value="FERREDOXIN/ADRENODOXIN"/>
    <property type="match status" value="1"/>
</dbReference>
<dbReference type="PRINTS" id="PR00355">
    <property type="entry name" value="ADRENODOXIN"/>
</dbReference>